<sequence>MNTNDSCTKITACLDVLAVALASHGHKWSDRERQAYEEAIELASTSAGCRETGSSASD</sequence>
<accession>A0A0S2SYB3</accession>
<dbReference type="GeneID" id="26516113"/>
<protein>
    <submittedName>
        <fullName evidence="1">Uncharacterized protein</fullName>
    </submittedName>
</protein>
<gene>
    <name evidence="1" type="ORF">BPPAER656_00600</name>
</gene>
<organism evidence="1 2">
    <name type="scientific">Pseudomonas phage YMC11/02/R656</name>
    <dbReference type="NCBI Taxonomy" id="1755689"/>
    <lineage>
        <taxon>Viruses</taxon>
        <taxon>Duplodnaviria</taxon>
        <taxon>Heunggongvirae</taxon>
        <taxon>Uroviricota</taxon>
        <taxon>Caudoviricetes</taxon>
        <taxon>Bugaksanvirus</taxon>
        <taxon>Bugaksanvirus R656</taxon>
    </lineage>
</organism>
<evidence type="ECO:0000313" key="1">
    <source>
        <dbReference type="EMBL" id="ALP47881.1"/>
    </source>
</evidence>
<dbReference type="Proteomes" id="UP000201818">
    <property type="component" value="Segment"/>
</dbReference>
<keyword evidence="2" id="KW-1185">Reference proteome</keyword>
<reference evidence="1 2" key="1">
    <citation type="submission" date="2015-10" db="EMBL/GenBank/DDBJ databases">
        <title>Complete Genome Sequence of the Pseudomonas phage YMC11/02/R656_PAE_BP.</title>
        <authorList>
            <person name="Jeon J."/>
            <person name="Yong D."/>
            <person name="Lee K."/>
        </authorList>
    </citation>
    <scope>NUCLEOTIDE SEQUENCE [LARGE SCALE GENOMIC DNA]</scope>
</reference>
<proteinExistence type="predicted"/>
<dbReference type="KEGG" id="vg:26516113"/>
<dbReference type="RefSeq" id="YP_009187457.1">
    <property type="nucleotide sequence ID" value="NC_028657.1"/>
</dbReference>
<name>A0A0S2SYB3_9CAUD</name>
<evidence type="ECO:0000313" key="2">
    <source>
        <dbReference type="Proteomes" id="UP000201818"/>
    </source>
</evidence>
<dbReference type="EMBL" id="KT968831">
    <property type="protein sequence ID" value="ALP47881.1"/>
    <property type="molecule type" value="Genomic_DNA"/>
</dbReference>